<dbReference type="AlphaFoldDB" id="A0A432WSK1"/>
<keyword evidence="1" id="KW-0732">Signal</keyword>
<name>A0A432WSK1_9GAMM</name>
<keyword evidence="3" id="KW-1185">Reference proteome</keyword>
<dbReference type="EMBL" id="PIPP01000003">
    <property type="protein sequence ID" value="RUO36737.1"/>
    <property type="molecule type" value="Genomic_DNA"/>
</dbReference>
<evidence type="ECO:0000313" key="2">
    <source>
        <dbReference type="EMBL" id="RUO36737.1"/>
    </source>
</evidence>
<protein>
    <submittedName>
        <fullName evidence="2">Uncharacterized protein</fullName>
    </submittedName>
</protein>
<evidence type="ECO:0000256" key="1">
    <source>
        <dbReference type="SAM" id="SignalP"/>
    </source>
</evidence>
<feature type="signal peptide" evidence="1">
    <location>
        <begin position="1"/>
        <end position="23"/>
    </location>
</feature>
<proteinExistence type="predicted"/>
<reference evidence="3" key="1">
    <citation type="journal article" date="2018" name="Front. Microbiol.">
        <title>Genome-Based Analysis Reveals the Taxonomy and Diversity of the Family Idiomarinaceae.</title>
        <authorList>
            <person name="Liu Y."/>
            <person name="Lai Q."/>
            <person name="Shao Z."/>
        </authorList>
    </citation>
    <scope>NUCLEOTIDE SEQUENCE [LARGE SCALE GENOMIC DNA]</scope>
    <source>
        <strain evidence="3">AIS</strain>
    </source>
</reference>
<accession>A0A432WSK1</accession>
<dbReference type="OrthoDB" id="5772064at2"/>
<dbReference type="RefSeq" id="WP_126807453.1">
    <property type="nucleotide sequence ID" value="NZ_PIPP01000003.1"/>
</dbReference>
<sequence>MIKVSVILAGIAVAGLMSWQVTANRPANDCTIKVSIPGERQVLQRIDCAASLNWVEWVSGKSRSPQFHFLDLLELVFGKKGNQPNSFGANHQPANSFFR</sequence>
<evidence type="ECO:0000313" key="3">
    <source>
        <dbReference type="Proteomes" id="UP000286934"/>
    </source>
</evidence>
<dbReference type="Proteomes" id="UP000286934">
    <property type="component" value="Unassembled WGS sequence"/>
</dbReference>
<comment type="caution">
    <text evidence="2">The sequence shown here is derived from an EMBL/GenBank/DDBJ whole genome shotgun (WGS) entry which is preliminary data.</text>
</comment>
<feature type="chain" id="PRO_5019472813" evidence="1">
    <location>
        <begin position="24"/>
        <end position="99"/>
    </location>
</feature>
<organism evidence="2 3">
    <name type="scientific">Aliidiomarina shirensis</name>
    <dbReference type="NCBI Taxonomy" id="1048642"/>
    <lineage>
        <taxon>Bacteria</taxon>
        <taxon>Pseudomonadati</taxon>
        <taxon>Pseudomonadota</taxon>
        <taxon>Gammaproteobacteria</taxon>
        <taxon>Alteromonadales</taxon>
        <taxon>Idiomarinaceae</taxon>
        <taxon>Aliidiomarina</taxon>
    </lineage>
</organism>
<gene>
    <name evidence="2" type="ORF">CWE13_07760</name>
</gene>